<feature type="chain" id="PRO_5034952719" description="Esterase" evidence="1">
    <location>
        <begin position="21"/>
        <end position="497"/>
    </location>
</feature>
<evidence type="ECO:0000313" key="3">
    <source>
        <dbReference type="Proteomes" id="UP000676194"/>
    </source>
</evidence>
<keyword evidence="3" id="KW-1185">Reference proteome</keyword>
<feature type="signal peptide" evidence="1">
    <location>
        <begin position="1"/>
        <end position="20"/>
    </location>
</feature>
<dbReference type="KEGG" id="tsph:KIH39_17365"/>
<evidence type="ECO:0000313" key="2">
    <source>
        <dbReference type="EMBL" id="QVL30615.1"/>
    </source>
</evidence>
<protein>
    <recommendedName>
        <fullName evidence="4">Esterase</fullName>
    </recommendedName>
</protein>
<dbReference type="InterPro" id="IPR050583">
    <property type="entry name" value="Mycobacterial_A85_antigen"/>
</dbReference>
<dbReference type="RefSeq" id="WP_213494486.1">
    <property type="nucleotide sequence ID" value="NZ_CP074694.1"/>
</dbReference>
<dbReference type="PANTHER" id="PTHR48098:SF3">
    <property type="entry name" value="IRON(III) ENTEROBACTIN ESTERASE"/>
    <property type="match status" value="1"/>
</dbReference>
<accession>A0A8E6B200</accession>
<dbReference type="AlphaFoldDB" id="A0A8E6B200"/>
<dbReference type="InterPro" id="IPR029058">
    <property type="entry name" value="AB_hydrolase_fold"/>
</dbReference>
<dbReference type="Gene3D" id="3.40.50.1820">
    <property type="entry name" value="alpha/beta hydrolase"/>
    <property type="match status" value="1"/>
</dbReference>
<name>A0A8E6B200_9BACT</name>
<dbReference type="InterPro" id="IPR000801">
    <property type="entry name" value="Esterase-like"/>
</dbReference>
<reference evidence="2" key="1">
    <citation type="submission" date="2021-05" db="EMBL/GenBank/DDBJ databases">
        <title>Complete genome sequence of the cellulolytic planctomycete Telmatocola sphagniphila SP2T and characterization of the first cellulase from planctomycetes.</title>
        <authorList>
            <person name="Rakitin A.L."/>
            <person name="Beletsky A.V."/>
            <person name="Naumoff D.G."/>
            <person name="Kulichevskaya I.S."/>
            <person name="Mardanov A.V."/>
            <person name="Ravin N.V."/>
            <person name="Dedysh S.N."/>
        </authorList>
    </citation>
    <scope>NUCLEOTIDE SEQUENCE</scope>
    <source>
        <strain evidence="2">SP2T</strain>
    </source>
</reference>
<dbReference type="SUPFAM" id="SSF53474">
    <property type="entry name" value="alpha/beta-Hydrolases"/>
    <property type="match status" value="1"/>
</dbReference>
<proteinExistence type="predicted"/>
<keyword evidence="1" id="KW-0732">Signal</keyword>
<sequence>MKKLLLGLAIILTMTFPALAGPVEFELQFPESVSNKSFSGRVFVLLTKGKPAVLTPNISWGRPEPVFAKDVKDWKPGEKLKIDSTAIYYPTPMDKLPKEDFYVQGVMDFEQGINFSAAPGNIYSVPMKIALGEDQTAPIKLTLDQVYKAPAFKETDNVKYIEIESKLLSEFHHKPTNLRAGVILPKSFTTNAKKQYPTIYEIPGFGGTHQGARGRAARNATDVDGVEMLYVMLDPSCPLGHHVFADSANNGPVGKAFTEELVPAIEKRFRGISAPGARFVTGHSSGGWSSLWLQVAYPDFFGGTWSTAPDPVDFRDFQRINIYEYDNMFTDTQGQARPLGRRGWIPFLYYKPFSDMEIIMGHGGQLASFEAVFSEKGSDGKPMQLWDRKTGKIDHAVAKTWEKYDIRLVLQRNWSTLEPKLKGKLHVYMGDRDTFYLEGATRLLGETLHVLGSDAKVELFPGKDHGTLMDRALVERIGKEMAEQYRKFDKKSAERSQ</sequence>
<dbReference type="EMBL" id="CP074694">
    <property type="protein sequence ID" value="QVL30615.1"/>
    <property type="molecule type" value="Genomic_DNA"/>
</dbReference>
<evidence type="ECO:0000256" key="1">
    <source>
        <dbReference type="SAM" id="SignalP"/>
    </source>
</evidence>
<dbReference type="Pfam" id="PF00756">
    <property type="entry name" value="Esterase"/>
    <property type="match status" value="1"/>
</dbReference>
<dbReference type="Proteomes" id="UP000676194">
    <property type="component" value="Chromosome"/>
</dbReference>
<evidence type="ECO:0008006" key="4">
    <source>
        <dbReference type="Google" id="ProtNLM"/>
    </source>
</evidence>
<organism evidence="2 3">
    <name type="scientific">Telmatocola sphagniphila</name>
    <dbReference type="NCBI Taxonomy" id="1123043"/>
    <lineage>
        <taxon>Bacteria</taxon>
        <taxon>Pseudomonadati</taxon>
        <taxon>Planctomycetota</taxon>
        <taxon>Planctomycetia</taxon>
        <taxon>Gemmatales</taxon>
        <taxon>Gemmataceae</taxon>
    </lineage>
</organism>
<dbReference type="PANTHER" id="PTHR48098">
    <property type="entry name" value="ENTEROCHELIN ESTERASE-RELATED"/>
    <property type="match status" value="1"/>
</dbReference>
<gene>
    <name evidence="2" type="ORF">KIH39_17365</name>
</gene>